<sequence length="187" mass="20817">MRGLVGLVTGAASGLGRATAERFVRQGGKVVVCDLSSSKGGEVASQLGTNALFAPCDVTSTAEVEAALKKTTDEFGRLDAVINCAGRDHVMQIVLSRLFAQSLGSTLPRHFIKCRRVPNVLPVILSRREIVRGNNPCEMDVEKVERQKREFELLKLKDRRKKYSCGDGFVCLEQIQTWKEYFQNRRD</sequence>
<gene>
    <name evidence="2" type="ORF">NMOB1V02_LOCUS12684</name>
</gene>
<dbReference type="OrthoDB" id="1274115at2759"/>
<dbReference type="PRINTS" id="PR00081">
    <property type="entry name" value="GDHRDH"/>
</dbReference>
<proteinExistence type="predicted"/>
<evidence type="ECO:0000256" key="1">
    <source>
        <dbReference type="ARBA" id="ARBA00023002"/>
    </source>
</evidence>
<evidence type="ECO:0000313" key="3">
    <source>
        <dbReference type="Proteomes" id="UP000678499"/>
    </source>
</evidence>
<dbReference type="Proteomes" id="UP000678499">
    <property type="component" value="Unassembled WGS sequence"/>
</dbReference>
<dbReference type="AlphaFoldDB" id="A0A7R9C3Q2"/>
<dbReference type="PANTHER" id="PTHR43658">
    <property type="entry name" value="SHORT-CHAIN DEHYDROGENASE/REDUCTASE"/>
    <property type="match status" value="1"/>
</dbReference>
<organism evidence="2">
    <name type="scientific">Notodromas monacha</name>
    <dbReference type="NCBI Taxonomy" id="399045"/>
    <lineage>
        <taxon>Eukaryota</taxon>
        <taxon>Metazoa</taxon>
        <taxon>Ecdysozoa</taxon>
        <taxon>Arthropoda</taxon>
        <taxon>Crustacea</taxon>
        <taxon>Oligostraca</taxon>
        <taxon>Ostracoda</taxon>
        <taxon>Podocopa</taxon>
        <taxon>Podocopida</taxon>
        <taxon>Cypridocopina</taxon>
        <taxon>Cypridoidea</taxon>
        <taxon>Cyprididae</taxon>
        <taxon>Notodromas</taxon>
    </lineage>
</organism>
<dbReference type="InterPro" id="IPR002347">
    <property type="entry name" value="SDR_fam"/>
</dbReference>
<dbReference type="Gene3D" id="3.40.50.720">
    <property type="entry name" value="NAD(P)-binding Rossmann-like Domain"/>
    <property type="match status" value="1"/>
</dbReference>
<accession>A0A7R9C3Q2</accession>
<dbReference type="SUPFAM" id="SSF51735">
    <property type="entry name" value="NAD(P)-binding Rossmann-fold domains"/>
    <property type="match status" value="1"/>
</dbReference>
<dbReference type="EMBL" id="CAJPEX010011573">
    <property type="protein sequence ID" value="CAG0925234.1"/>
    <property type="molecule type" value="Genomic_DNA"/>
</dbReference>
<dbReference type="InterPro" id="IPR036291">
    <property type="entry name" value="NAD(P)-bd_dom_sf"/>
</dbReference>
<dbReference type="GO" id="GO:0016491">
    <property type="term" value="F:oxidoreductase activity"/>
    <property type="evidence" value="ECO:0007669"/>
    <property type="project" value="UniProtKB-KW"/>
</dbReference>
<dbReference type="EMBL" id="OA893610">
    <property type="protein sequence ID" value="CAD7285082.1"/>
    <property type="molecule type" value="Genomic_DNA"/>
</dbReference>
<keyword evidence="3" id="KW-1185">Reference proteome</keyword>
<dbReference type="Pfam" id="PF00106">
    <property type="entry name" value="adh_short"/>
    <property type="match status" value="1"/>
</dbReference>
<protein>
    <submittedName>
        <fullName evidence="2">Uncharacterized protein</fullName>
    </submittedName>
</protein>
<evidence type="ECO:0000313" key="2">
    <source>
        <dbReference type="EMBL" id="CAD7285082.1"/>
    </source>
</evidence>
<keyword evidence="1" id="KW-0560">Oxidoreductase</keyword>
<feature type="non-terminal residue" evidence="2">
    <location>
        <position position="187"/>
    </location>
</feature>
<reference evidence="2" key="1">
    <citation type="submission" date="2020-11" db="EMBL/GenBank/DDBJ databases">
        <authorList>
            <person name="Tran Van P."/>
        </authorList>
    </citation>
    <scope>NUCLEOTIDE SEQUENCE</scope>
</reference>
<name>A0A7R9C3Q2_9CRUS</name>
<dbReference type="PANTHER" id="PTHR43658:SF8">
    <property type="entry name" value="17-BETA-HYDROXYSTEROID DEHYDROGENASE 14-RELATED"/>
    <property type="match status" value="1"/>
</dbReference>